<dbReference type="Pfam" id="PF00144">
    <property type="entry name" value="Beta-lactamase"/>
    <property type="match status" value="1"/>
</dbReference>
<dbReference type="SUPFAM" id="SSF56601">
    <property type="entry name" value="beta-lactamase/transpeptidase-like"/>
    <property type="match status" value="1"/>
</dbReference>
<dbReference type="PANTHER" id="PTHR46825:SF9">
    <property type="entry name" value="BETA-LACTAMASE-RELATED DOMAIN-CONTAINING PROTEIN"/>
    <property type="match status" value="1"/>
</dbReference>
<dbReference type="EMBL" id="CP072649">
    <property type="protein sequence ID" value="QUW04490.1"/>
    <property type="molecule type" value="Genomic_DNA"/>
</dbReference>
<accession>A0ABX8BG53</accession>
<protein>
    <submittedName>
        <fullName evidence="2">Beta-lactamase family protein</fullName>
    </submittedName>
</protein>
<dbReference type="Gene3D" id="3.40.710.10">
    <property type="entry name" value="DD-peptidase/beta-lactamase superfamily"/>
    <property type="match status" value="1"/>
</dbReference>
<name>A0ABX8BG53_9BACT</name>
<dbReference type="Proteomes" id="UP000676506">
    <property type="component" value="Chromosome 2"/>
</dbReference>
<evidence type="ECO:0000259" key="1">
    <source>
        <dbReference type="Pfam" id="PF00144"/>
    </source>
</evidence>
<proteinExistence type="predicted"/>
<feature type="domain" description="Beta-lactamase-related" evidence="1">
    <location>
        <begin position="41"/>
        <end position="261"/>
    </location>
</feature>
<evidence type="ECO:0000313" key="2">
    <source>
        <dbReference type="EMBL" id="QUW04490.1"/>
    </source>
</evidence>
<sequence>MTWLIPDVFPASLPPGAGAWVGLVTADGRLQSRTIGLPDASQVRFQLGSIAKLVTALTVDVLRCQGQLTLADRILPSGPVTLRHLLTHTAGLPDTLQSGSLDVAPSVDACLFPPDRVFSYTNLGFALLGAWLEQQTGEPLADLVWRLVFAPYGMSQARFDRSPWAAAGGLTATGQDVAQLLGGLLRSPAQLAALLATTVNVPSRPGLAAGLGCFRRQRGEVRLVEHEGFIDDSAGVVCLVPEQGWGYAVLTKSWPHRLRHTLDRLEAAWFGQRPATETRLTRLPREDHERYVGEYVNGPRRLRIASRGDTLYLERQGTALPLVRAAPDRLAVAVPLPNKPSDVTVLLDDDGRAFGLYPFGSLRALGRLLG</sequence>
<reference evidence="2 3" key="1">
    <citation type="submission" date="2021-03" db="EMBL/GenBank/DDBJ databases">
        <title>Genomic and phenotypic characterization of Chloracidobacterium isolates provides evidence for multiple species.</title>
        <authorList>
            <person name="Saini M.K."/>
            <person name="Costas A.M.G."/>
            <person name="Tank M."/>
            <person name="Bryant D.A."/>
        </authorList>
    </citation>
    <scope>NUCLEOTIDE SEQUENCE [LARGE SCALE GENOMIC DNA]</scope>
    <source>
        <strain evidence="2 3">BV2-C</strain>
    </source>
</reference>
<evidence type="ECO:0000313" key="3">
    <source>
        <dbReference type="Proteomes" id="UP000676506"/>
    </source>
</evidence>
<dbReference type="InterPro" id="IPR012338">
    <property type="entry name" value="Beta-lactam/transpept-like"/>
</dbReference>
<dbReference type="InterPro" id="IPR001466">
    <property type="entry name" value="Beta-lactam-related"/>
</dbReference>
<gene>
    <name evidence="2" type="ORF">J8C06_11920</name>
</gene>
<organism evidence="2 3">
    <name type="scientific">Chloracidobacterium validum</name>
    <dbReference type="NCBI Taxonomy" id="2821543"/>
    <lineage>
        <taxon>Bacteria</taxon>
        <taxon>Pseudomonadati</taxon>
        <taxon>Acidobacteriota</taxon>
        <taxon>Terriglobia</taxon>
        <taxon>Terriglobales</taxon>
        <taxon>Acidobacteriaceae</taxon>
        <taxon>Chloracidobacterium</taxon>
    </lineage>
</organism>
<keyword evidence="3" id="KW-1185">Reference proteome</keyword>
<dbReference type="PANTHER" id="PTHR46825">
    <property type="entry name" value="D-ALANYL-D-ALANINE-CARBOXYPEPTIDASE/ENDOPEPTIDASE AMPH"/>
    <property type="match status" value="1"/>
</dbReference>
<dbReference type="InterPro" id="IPR050491">
    <property type="entry name" value="AmpC-like"/>
</dbReference>
<dbReference type="RefSeq" id="WP_211430379.1">
    <property type="nucleotide sequence ID" value="NZ_CP072649.1"/>
</dbReference>